<reference evidence="1" key="1">
    <citation type="submission" date="2023-01" db="EMBL/GenBank/DDBJ databases">
        <title>Psychroserpens sp. MSW6 and Marinomonas sp. RSW2, isolated from seawater.</title>
        <authorList>
            <person name="Kristyanto S."/>
            <person name="Jung J."/>
            <person name="Kim J.M."/>
            <person name="Jeon C.O."/>
        </authorList>
    </citation>
    <scope>NUCLEOTIDE SEQUENCE</scope>
    <source>
        <strain evidence="1">RSW2</strain>
    </source>
</reference>
<proteinExistence type="predicted"/>
<organism evidence="1 2">
    <name type="scientific">Marinomonas maritima</name>
    <dbReference type="NCBI Taxonomy" id="2940935"/>
    <lineage>
        <taxon>Bacteria</taxon>
        <taxon>Pseudomonadati</taxon>
        <taxon>Pseudomonadota</taxon>
        <taxon>Gammaproteobacteria</taxon>
        <taxon>Oceanospirillales</taxon>
        <taxon>Oceanospirillaceae</taxon>
        <taxon>Marinomonas</taxon>
    </lineage>
</organism>
<comment type="caution">
    <text evidence="1">The sequence shown here is derived from an EMBL/GenBank/DDBJ whole genome shotgun (WGS) entry which is preliminary data.</text>
</comment>
<sequence length="66" mass="7267">MVSFLREHFGSASNTAAKQSAYPLLRGVALMNTHSHVILDAQVDVYRNAETPLAKAMLDKIAVLHF</sequence>
<evidence type="ECO:0000313" key="2">
    <source>
        <dbReference type="Proteomes" id="UP001139522"/>
    </source>
</evidence>
<protein>
    <submittedName>
        <fullName evidence="1">Uncharacterized protein</fullName>
    </submittedName>
</protein>
<dbReference type="EMBL" id="JAMZEG020000001">
    <property type="protein sequence ID" value="MDE8601698.1"/>
    <property type="molecule type" value="Genomic_DNA"/>
</dbReference>
<gene>
    <name evidence="1" type="ORF">M3I01_001980</name>
</gene>
<evidence type="ECO:0000313" key="1">
    <source>
        <dbReference type="EMBL" id="MDE8601698.1"/>
    </source>
</evidence>
<name>A0ABT5WA60_9GAMM</name>
<dbReference type="Proteomes" id="UP001139522">
    <property type="component" value="Unassembled WGS sequence"/>
</dbReference>
<accession>A0ABT5WA60</accession>
<keyword evidence="2" id="KW-1185">Reference proteome</keyword>